<dbReference type="NCBIfam" id="NF004326">
    <property type="entry name" value="PRK05720.1"/>
    <property type="match status" value="1"/>
</dbReference>
<evidence type="ECO:0000313" key="4">
    <source>
        <dbReference type="EMBL" id="AJY77716.1"/>
    </source>
</evidence>
<dbReference type="NCBIfam" id="TIGR00512">
    <property type="entry name" value="salvage_mtnA"/>
    <property type="match status" value="1"/>
</dbReference>
<dbReference type="STRING" id="1126833.VN24_13660"/>
<evidence type="ECO:0000256" key="2">
    <source>
        <dbReference type="ARBA" id="ARBA00052401"/>
    </source>
</evidence>
<dbReference type="PANTHER" id="PTHR43475:SF1">
    <property type="entry name" value="METHYLTHIORIBOSE-1-PHOSPHATE ISOMERASE"/>
    <property type="match status" value="1"/>
</dbReference>
<dbReference type="SUPFAM" id="SSF100950">
    <property type="entry name" value="NagB/RpiA/CoA transferase-like"/>
    <property type="match status" value="1"/>
</dbReference>
<dbReference type="Pfam" id="PF01008">
    <property type="entry name" value="IF-2B"/>
    <property type="match status" value="1"/>
</dbReference>
<evidence type="ECO:0000313" key="5">
    <source>
        <dbReference type="Proteomes" id="UP000032633"/>
    </source>
</evidence>
<organism evidence="4 5">
    <name type="scientific">Paenibacillus beijingensis</name>
    <dbReference type="NCBI Taxonomy" id="1126833"/>
    <lineage>
        <taxon>Bacteria</taxon>
        <taxon>Bacillati</taxon>
        <taxon>Bacillota</taxon>
        <taxon>Bacilli</taxon>
        <taxon>Bacillales</taxon>
        <taxon>Paenibacillaceae</taxon>
        <taxon>Paenibacillus</taxon>
    </lineage>
</organism>
<feature type="binding site" evidence="3">
    <location>
        <position position="93"/>
    </location>
    <ligand>
        <name>substrate</name>
    </ligand>
</feature>
<sequence>MGTEQIQSVSFDGKTLHILDQTKLPALKQFLQITTIEHCWQAIKELKVRGAPAIGIAAAYGLFLGVRDVCSSATFDEFDHVFQEKSDYLASSRPTAVNLFWALKRMRARLMAEKGHSIEDLKAKLLQEAHAIKAEDEEVCRSIGLHGLSLLHDGMTILTHCNAGGIATAKYGTALAPVYLAKEHGWNVKVFADETRPLLQGSRLTAWELQEAGIDVTLITDSMAAFVMAKGWVQAVIVGCDRVAANGDVANKIGTYGLALLAKAHQIPFYVAAPMSTIDMETASGAHIPIEERDAREIINGFGVPTAPADVKVFNPAFDVTPNELITAIITEKGIVRQPYQESLIELFKEKSENSMPQYGNSEEGNQHVTA</sequence>
<evidence type="ECO:0000256" key="3">
    <source>
        <dbReference type="HAMAP-Rule" id="MF_01678"/>
    </source>
</evidence>
<feature type="site" description="Transition state stabilizer" evidence="3">
    <location>
        <position position="161"/>
    </location>
</feature>
<comment type="pathway">
    <text evidence="3">Amino-acid biosynthesis; L-methionine biosynthesis via salvage pathway; L-methionine from S-methyl-5-thio-alpha-D-ribose 1-phosphate: step 1/6.</text>
</comment>
<dbReference type="Proteomes" id="UP000032633">
    <property type="component" value="Chromosome"/>
</dbReference>
<dbReference type="HOGENOM" id="CLU_016218_1_2_9"/>
<dbReference type="FunFam" id="3.40.50.10470:FF:000006">
    <property type="entry name" value="Methylthioribose-1-phosphate isomerase"/>
    <property type="match status" value="1"/>
</dbReference>
<dbReference type="UniPathway" id="UPA00904">
    <property type="reaction ID" value="UER00874"/>
</dbReference>
<dbReference type="InterPro" id="IPR000649">
    <property type="entry name" value="IF-2B-related"/>
</dbReference>
<comment type="function">
    <text evidence="3">Catalyzes the interconversion of methylthioribose-1-phosphate (MTR-1-P) into methylthioribulose-1-phosphate (MTRu-1-P).</text>
</comment>
<gene>
    <name evidence="3 4" type="primary">mtnA</name>
    <name evidence="4" type="ORF">VN24_13660</name>
</gene>
<reference evidence="5" key="2">
    <citation type="submission" date="2015-03" db="EMBL/GenBank/DDBJ databases">
        <title>Genome sequence of Paenibacillus beijingensis strain DSM 24997T.</title>
        <authorList>
            <person name="Kwak Y."/>
            <person name="Shin J.-H."/>
        </authorList>
    </citation>
    <scope>NUCLEOTIDE SEQUENCE [LARGE SCALE GENOMIC DNA]</scope>
    <source>
        <strain evidence="5">DSM 24997</strain>
    </source>
</reference>
<protein>
    <recommendedName>
        <fullName evidence="3">Methylthioribose-1-phosphate isomerase</fullName>
        <shortName evidence="3">M1Pi</shortName>
        <shortName evidence="3">MTR-1-P isomerase</shortName>
        <ecNumber evidence="3">5.3.1.23</ecNumber>
    </recommendedName>
    <alternativeName>
        <fullName evidence="3">S-methyl-5-thioribose-1-phosphate isomerase</fullName>
    </alternativeName>
</protein>
<dbReference type="PANTHER" id="PTHR43475">
    <property type="entry name" value="METHYLTHIORIBOSE-1-PHOSPHATE ISOMERASE"/>
    <property type="match status" value="1"/>
</dbReference>
<dbReference type="InterPro" id="IPR027363">
    <property type="entry name" value="M1Pi_N"/>
</dbReference>
<dbReference type="NCBIfam" id="TIGR00524">
    <property type="entry name" value="eIF-2B_rel"/>
    <property type="match status" value="1"/>
</dbReference>
<dbReference type="InterPro" id="IPR011559">
    <property type="entry name" value="Initiation_fac_2B_a/b/d"/>
</dbReference>
<reference evidence="4 5" key="1">
    <citation type="journal article" date="2015" name="J. Biotechnol.">
        <title>Complete genome sequence of Paenibacillus beijingensis 7188(T) (=DSM 24997(T)), a novel rhizobacterium from jujube garden soil.</title>
        <authorList>
            <person name="Kwak Y."/>
            <person name="Shin J.H."/>
        </authorList>
    </citation>
    <scope>NUCLEOTIDE SEQUENCE [LARGE SCALE GENOMIC DNA]</scope>
    <source>
        <strain evidence="4 5">DSM 24997</strain>
    </source>
</reference>
<keyword evidence="5" id="KW-1185">Reference proteome</keyword>
<feature type="binding site" evidence="3">
    <location>
        <position position="200"/>
    </location>
    <ligand>
        <name>substrate</name>
    </ligand>
</feature>
<feature type="binding site" evidence="3">
    <location>
        <begin position="49"/>
        <end position="51"/>
    </location>
    <ligand>
        <name>substrate</name>
    </ligand>
</feature>
<dbReference type="HAMAP" id="MF_01678">
    <property type="entry name" value="Salvage_MtnA"/>
    <property type="match status" value="1"/>
</dbReference>
<name>A0A0D5NR30_9BACL</name>
<dbReference type="InterPro" id="IPR005251">
    <property type="entry name" value="IF-M1Pi"/>
</dbReference>
<comment type="similarity">
    <text evidence="3">Belongs to the EIF-2B alpha/beta/delta subunits family. MtnA subfamily.</text>
</comment>
<dbReference type="Gene3D" id="1.20.120.420">
    <property type="entry name" value="translation initiation factor eif-2b, domain 1"/>
    <property type="match status" value="1"/>
</dbReference>
<dbReference type="EC" id="5.3.1.23" evidence="3"/>
<dbReference type="AlphaFoldDB" id="A0A0D5NR30"/>
<keyword evidence="3" id="KW-0486">Methionine biosynthesis</keyword>
<dbReference type="GO" id="GO:0046523">
    <property type="term" value="F:S-methyl-5-thioribose-1-phosphate isomerase activity"/>
    <property type="evidence" value="ECO:0007669"/>
    <property type="project" value="UniProtKB-UniRule"/>
</dbReference>
<dbReference type="FunFam" id="1.20.120.420:FF:000003">
    <property type="entry name" value="Methylthioribose-1-phosphate isomerase"/>
    <property type="match status" value="1"/>
</dbReference>
<evidence type="ECO:0000256" key="1">
    <source>
        <dbReference type="ARBA" id="ARBA00023235"/>
    </source>
</evidence>
<dbReference type="InterPro" id="IPR037171">
    <property type="entry name" value="NagB/RpiA_transferase-like"/>
</dbReference>
<feature type="active site" description="Proton donor" evidence="3">
    <location>
        <position position="241"/>
    </location>
</feature>
<dbReference type="OrthoDB" id="9803436at2"/>
<keyword evidence="1 3" id="KW-0413">Isomerase</keyword>
<dbReference type="KEGG" id="pbj:VN24_13660"/>
<keyword evidence="3" id="KW-0028">Amino-acid biosynthesis</keyword>
<proteinExistence type="inferred from homology"/>
<dbReference type="EMBL" id="CP011058">
    <property type="protein sequence ID" value="AJY77716.1"/>
    <property type="molecule type" value="Genomic_DNA"/>
</dbReference>
<dbReference type="InterPro" id="IPR042529">
    <property type="entry name" value="IF_2B-like_C"/>
</dbReference>
<dbReference type="PATRIC" id="fig|1126833.4.peg.2979"/>
<feature type="binding site" evidence="3">
    <location>
        <begin position="251"/>
        <end position="252"/>
    </location>
    <ligand>
        <name>substrate</name>
    </ligand>
</feature>
<accession>A0A0D5NR30</accession>
<dbReference type="Gene3D" id="3.40.50.10470">
    <property type="entry name" value="Translation initiation factor eif-2b, domain 2"/>
    <property type="match status" value="1"/>
</dbReference>
<dbReference type="GO" id="GO:0019509">
    <property type="term" value="P:L-methionine salvage from methylthioadenosine"/>
    <property type="evidence" value="ECO:0007669"/>
    <property type="project" value="UniProtKB-UniRule"/>
</dbReference>
<comment type="catalytic activity">
    <reaction evidence="2 3">
        <text>5-(methylsulfanyl)-alpha-D-ribose 1-phosphate = 5-(methylsulfanyl)-D-ribulose 1-phosphate</text>
        <dbReference type="Rhea" id="RHEA:19989"/>
        <dbReference type="ChEBI" id="CHEBI:58533"/>
        <dbReference type="ChEBI" id="CHEBI:58548"/>
        <dbReference type="EC" id="5.3.1.23"/>
    </reaction>
</comment>